<name>A0A1F5YC96_9BACT</name>
<feature type="domain" description="Urease accessory protein UreH-like transmembrane" evidence="2">
    <location>
        <begin position="11"/>
        <end position="219"/>
    </location>
</feature>
<dbReference type="InterPro" id="IPR039447">
    <property type="entry name" value="UreH-like_TM_dom"/>
</dbReference>
<organism evidence="3 4">
    <name type="scientific">Candidatus Glassbacteria bacterium RBG_16_58_8</name>
    <dbReference type="NCBI Taxonomy" id="1817866"/>
    <lineage>
        <taxon>Bacteria</taxon>
        <taxon>Candidatus Glassiibacteriota</taxon>
    </lineage>
</organism>
<feature type="transmembrane region" description="Helical" evidence="1">
    <location>
        <begin position="44"/>
        <end position="72"/>
    </location>
</feature>
<evidence type="ECO:0000313" key="4">
    <source>
        <dbReference type="Proteomes" id="UP000179034"/>
    </source>
</evidence>
<feature type="transmembrane region" description="Helical" evidence="1">
    <location>
        <begin position="125"/>
        <end position="148"/>
    </location>
</feature>
<dbReference type="Pfam" id="PF13386">
    <property type="entry name" value="DsbD_2"/>
    <property type="match status" value="1"/>
</dbReference>
<dbReference type="PANTHER" id="PTHR31272">
    <property type="entry name" value="CYTOCHROME C-TYPE BIOGENESIS PROTEIN HI_1454-RELATED"/>
    <property type="match status" value="1"/>
</dbReference>
<keyword evidence="1" id="KW-1133">Transmembrane helix</keyword>
<dbReference type="NCBIfam" id="NF040495">
    <property type="entry name" value="tranport_ArsG"/>
    <property type="match status" value="1"/>
</dbReference>
<dbReference type="EMBL" id="MFIW01000050">
    <property type="protein sequence ID" value="OGF97815.1"/>
    <property type="molecule type" value="Genomic_DNA"/>
</dbReference>
<evidence type="ECO:0000259" key="2">
    <source>
        <dbReference type="Pfam" id="PF13386"/>
    </source>
</evidence>
<evidence type="ECO:0000313" key="3">
    <source>
        <dbReference type="EMBL" id="OGF97815.1"/>
    </source>
</evidence>
<gene>
    <name evidence="3" type="ORF">A2Z06_04395</name>
</gene>
<dbReference type="PANTHER" id="PTHR31272:SF4">
    <property type="entry name" value="CYTOCHROME C-TYPE BIOGENESIS PROTEIN HI_1454-RELATED"/>
    <property type="match status" value="1"/>
</dbReference>
<feature type="transmembrane region" description="Helical" evidence="1">
    <location>
        <begin position="168"/>
        <end position="188"/>
    </location>
</feature>
<sequence length="230" mass="24769">MSEHLIGAVSAFWLGILTSISPCPMATNIAAISYVSRQISQRRVVFLAGLVYTFGRMILYAGLAVLLTTFLLSAPILSFFLQKYMNMVLGPTLIIVGLILLEWIRFGGPGGEIGDTAQRQAGSAGIWGAFSLGFVFALSFCPLSAALFFGSLLPLSVKCGSSVVIPAFYGLGTGLPVVLFAFLLSFGFQAVGNAFDKLSVLERWLRRLTGVVFILVGGYFSLIYIFHLSL</sequence>
<dbReference type="InterPro" id="IPR051790">
    <property type="entry name" value="Cytochrome_c-biogenesis_DsbD"/>
</dbReference>
<reference evidence="3 4" key="1">
    <citation type="journal article" date="2016" name="Nat. Commun.">
        <title>Thousands of microbial genomes shed light on interconnected biogeochemical processes in an aquifer system.</title>
        <authorList>
            <person name="Anantharaman K."/>
            <person name="Brown C.T."/>
            <person name="Hug L.A."/>
            <person name="Sharon I."/>
            <person name="Castelle C.J."/>
            <person name="Probst A.J."/>
            <person name="Thomas B.C."/>
            <person name="Singh A."/>
            <person name="Wilkins M.J."/>
            <person name="Karaoz U."/>
            <person name="Brodie E.L."/>
            <person name="Williams K.H."/>
            <person name="Hubbard S.S."/>
            <person name="Banfield J.F."/>
        </authorList>
    </citation>
    <scope>NUCLEOTIDE SEQUENCE [LARGE SCALE GENOMIC DNA]</scope>
</reference>
<keyword evidence="1" id="KW-0812">Transmembrane</keyword>
<accession>A0A1F5YC96</accession>
<keyword evidence="1" id="KW-0472">Membrane</keyword>
<comment type="caution">
    <text evidence="3">The sequence shown here is derived from an EMBL/GenBank/DDBJ whole genome shotgun (WGS) entry which is preliminary data.</text>
</comment>
<proteinExistence type="predicted"/>
<feature type="transmembrane region" description="Helical" evidence="1">
    <location>
        <begin position="84"/>
        <end position="104"/>
    </location>
</feature>
<evidence type="ECO:0000256" key="1">
    <source>
        <dbReference type="SAM" id="Phobius"/>
    </source>
</evidence>
<feature type="transmembrane region" description="Helical" evidence="1">
    <location>
        <begin position="208"/>
        <end position="227"/>
    </location>
</feature>
<protein>
    <submittedName>
        <fullName evidence="3">Cytochrome C biogenesis protein</fullName>
    </submittedName>
</protein>
<dbReference type="AlphaFoldDB" id="A0A1F5YC96"/>
<feature type="transmembrane region" description="Helical" evidence="1">
    <location>
        <begin position="12"/>
        <end position="32"/>
    </location>
</feature>
<dbReference type="Proteomes" id="UP000179034">
    <property type="component" value="Unassembled WGS sequence"/>
</dbReference>